<sequence>MEDELKKHIRKAVEIKTSGRWAELDQKICQLADNHNGHETWQIKVLRSLCFRNFSEYLALKKAYEDFGSEPSLLAWRARNLLEISVWSLYCARNRENTRIFFEDSGRDIIGIPNEFIKWGKITSKDDDWLKHIESVKQDISTRFASEGIESLDGSYKQVRSAASECGFEDGFNVFYKLFSKFAHPTAMLIMADTELEKEKLQKNMFFSHGCMFFVGAFTELEKALSVLDEHPA</sequence>
<dbReference type="Pfam" id="PF18928">
    <property type="entry name" value="DUF5677"/>
    <property type="match status" value="1"/>
</dbReference>
<keyword evidence="2" id="KW-1185">Reference proteome</keyword>
<evidence type="ECO:0000313" key="1">
    <source>
        <dbReference type="EMBL" id="OEJ69397.1"/>
    </source>
</evidence>
<dbReference type="EMBL" id="MCGG01000007">
    <property type="protein sequence ID" value="OEJ69397.1"/>
    <property type="molecule type" value="Genomic_DNA"/>
</dbReference>
<dbReference type="InterPro" id="IPR043733">
    <property type="entry name" value="DUF5677"/>
</dbReference>
<name>A0A1E5QBI9_9PROT</name>
<organism evidence="1 2">
    <name type="scientific">Magnetovibrio blakemorei</name>
    <dbReference type="NCBI Taxonomy" id="28181"/>
    <lineage>
        <taxon>Bacteria</taxon>
        <taxon>Pseudomonadati</taxon>
        <taxon>Pseudomonadota</taxon>
        <taxon>Alphaproteobacteria</taxon>
        <taxon>Rhodospirillales</taxon>
        <taxon>Magnetovibrionaceae</taxon>
        <taxon>Magnetovibrio</taxon>
    </lineage>
</organism>
<gene>
    <name evidence="1" type="ORF">BEN30_03025</name>
</gene>
<proteinExistence type="predicted"/>
<dbReference type="AlphaFoldDB" id="A0A1E5QBI9"/>
<accession>A0A1E5QBI9</accession>
<protein>
    <submittedName>
        <fullName evidence="1">Uncharacterized protein</fullName>
    </submittedName>
</protein>
<comment type="caution">
    <text evidence="1">The sequence shown here is derived from an EMBL/GenBank/DDBJ whole genome shotgun (WGS) entry which is preliminary data.</text>
</comment>
<dbReference type="Proteomes" id="UP000095347">
    <property type="component" value="Unassembled WGS sequence"/>
</dbReference>
<dbReference type="STRING" id="28181.BEN30_03025"/>
<dbReference type="RefSeq" id="WP_069956549.1">
    <property type="nucleotide sequence ID" value="NZ_MCGG01000007.1"/>
</dbReference>
<dbReference type="OrthoDB" id="9807069at2"/>
<evidence type="ECO:0000313" key="2">
    <source>
        <dbReference type="Proteomes" id="UP000095347"/>
    </source>
</evidence>
<reference evidence="2" key="1">
    <citation type="submission" date="2016-07" db="EMBL/GenBank/DDBJ databases">
        <authorList>
            <person name="Florea S."/>
            <person name="Webb J.S."/>
            <person name="Jaromczyk J."/>
            <person name="Schardl C.L."/>
        </authorList>
    </citation>
    <scope>NUCLEOTIDE SEQUENCE [LARGE SCALE GENOMIC DNA]</scope>
    <source>
        <strain evidence="2">MV-1</strain>
    </source>
</reference>